<feature type="transmembrane region" description="Helical" evidence="1">
    <location>
        <begin position="123"/>
        <end position="144"/>
    </location>
</feature>
<organism evidence="2 3">
    <name type="scientific">Nitrosospira multiformis</name>
    <dbReference type="NCBI Taxonomy" id="1231"/>
    <lineage>
        <taxon>Bacteria</taxon>
        <taxon>Pseudomonadati</taxon>
        <taxon>Pseudomonadota</taxon>
        <taxon>Betaproteobacteria</taxon>
        <taxon>Nitrosomonadales</taxon>
        <taxon>Nitrosomonadaceae</taxon>
        <taxon>Nitrosospira</taxon>
    </lineage>
</organism>
<evidence type="ECO:0000256" key="1">
    <source>
        <dbReference type="SAM" id="Phobius"/>
    </source>
</evidence>
<protein>
    <submittedName>
        <fullName evidence="2">Uncharacterized protein</fullName>
    </submittedName>
</protein>
<gene>
    <name evidence="2" type="ORF">SAMN05216404_11332</name>
</gene>
<feature type="transmembrane region" description="Helical" evidence="1">
    <location>
        <begin position="92"/>
        <end position="111"/>
    </location>
</feature>
<keyword evidence="1" id="KW-1133">Transmembrane helix</keyword>
<sequence length="240" mass="27411">MQSQAELLLMTMVTLLYIHDSCLLLHSNEGILISKGKNKWVICFGSDKAGGMGKELFLPNPFFPHRPMFRLSWQFEGSFEVENGTWAPPINIFAPLAPMIWGMIFALFFFLPVGLFTKFGDKSLLLAGGLLYLSVISSLSYLWFQRAQLNLSRRRFIGLAFESMVCPPFGLNLIRKVSAGMQVKEDLVNVARRLQKSSEWSITRSEIVNRLDEKIEFEDEDSIRLAALKDHRRKLVEEGM</sequence>
<dbReference type="Proteomes" id="UP000183898">
    <property type="component" value="Unassembled WGS sequence"/>
</dbReference>
<evidence type="ECO:0000313" key="2">
    <source>
        <dbReference type="EMBL" id="SEO18356.1"/>
    </source>
</evidence>
<dbReference type="AlphaFoldDB" id="A0A1H8MMK3"/>
<reference evidence="2 3" key="1">
    <citation type="submission" date="2016-10" db="EMBL/GenBank/DDBJ databases">
        <authorList>
            <person name="de Groot N.N."/>
        </authorList>
    </citation>
    <scope>NUCLEOTIDE SEQUENCE [LARGE SCALE GENOMIC DNA]</scope>
    <source>
        <strain evidence="2 3">Nl18</strain>
    </source>
</reference>
<proteinExistence type="predicted"/>
<name>A0A1H8MMK3_9PROT</name>
<keyword evidence="1" id="KW-0472">Membrane</keyword>
<evidence type="ECO:0000313" key="3">
    <source>
        <dbReference type="Proteomes" id="UP000183898"/>
    </source>
</evidence>
<dbReference type="EMBL" id="FOCT01000013">
    <property type="protein sequence ID" value="SEO18356.1"/>
    <property type="molecule type" value="Genomic_DNA"/>
</dbReference>
<keyword evidence="1" id="KW-0812">Transmembrane</keyword>
<accession>A0A1H8MMK3</accession>